<reference evidence="1" key="1">
    <citation type="submission" date="2022-12" db="EMBL/GenBank/DDBJ databases">
        <title>Whole genome sequence of Mycolicibacterium iranicum strain SBH312.</title>
        <authorList>
            <person name="Jani J."/>
            <person name="Arifin Mustapha Z."/>
            <person name="Ahmed K."/>
            <person name="Kai Ling C."/>
        </authorList>
    </citation>
    <scope>NUCLEOTIDE SEQUENCE</scope>
    <source>
        <strain evidence="1">SBH312</strain>
    </source>
</reference>
<gene>
    <name evidence="1" type="ORF">OY187_24215</name>
</gene>
<protein>
    <submittedName>
        <fullName evidence="1">Uncharacterized protein</fullName>
    </submittedName>
</protein>
<dbReference type="RefSeq" id="WP_268787457.1">
    <property type="nucleotide sequence ID" value="NZ_JAPQYE010000015.1"/>
</dbReference>
<dbReference type="Proteomes" id="UP001084650">
    <property type="component" value="Unassembled WGS sequence"/>
</dbReference>
<proteinExistence type="predicted"/>
<evidence type="ECO:0000313" key="2">
    <source>
        <dbReference type="Proteomes" id="UP001084650"/>
    </source>
</evidence>
<accession>A0ABT4HM40</accession>
<organism evidence="1 2">
    <name type="scientific">Mycolicibacterium iranicum</name>
    <name type="common">Mycobacterium iranicum</name>
    <dbReference type="NCBI Taxonomy" id="912594"/>
    <lineage>
        <taxon>Bacteria</taxon>
        <taxon>Bacillati</taxon>
        <taxon>Actinomycetota</taxon>
        <taxon>Actinomycetes</taxon>
        <taxon>Mycobacteriales</taxon>
        <taxon>Mycobacteriaceae</taxon>
        <taxon>Mycolicibacterium</taxon>
    </lineage>
</organism>
<dbReference type="EMBL" id="JAPQYE010000015">
    <property type="protein sequence ID" value="MCZ0731164.1"/>
    <property type="molecule type" value="Genomic_DNA"/>
</dbReference>
<comment type="caution">
    <text evidence="1">The sequence shown here is derived from an EMBL/GenBank/DDBJ whole genome shotgun (WGS) entry which is preliminary data.</text>
</comment>
<name>A0ABT4HM40_MYCIR</name>
<keyword evidence="2" id="KW-1185">Reference proteome</keyword>
<sequence>MGIKWSPGWEEDLRRAAQPALKDFTRRNQPKMDALTERYKGRPIEEIRAVVQREMKRWGASVSDSEELTRIATAISRGERVRLNTNG</sequence>
<evidence type="ECO:0000313" key="1">
    <source>
        <dbReference type="EMBL" id="MCZ0731164.1"/>
    </source>
</evidence>